<name>A0A8J4TG88_CLAMG</name>
<protein>
    <submittedName>
        <fullName evidence="2">Pentafunctional AROM polypeptide</fullName>
    </submittedName>
</protein>
<sequence length="71" mass="8440">MTDSGDSEPSEIVGHKTDWSGDRRQIRQAEDTKNSKTEDRWDNVSEDRRDSLTENRRASETENRWDRRQTD</sequence>
<dbReference type="EMBL" id="QNUK01000247">
    <property type="protein sequence ID" value="KAF5897146.1"/>
    <property type="molecule type" value="Genomic_DNA"/>
</dbReference>
<keyword evidence="3" id="KW-1185">Reference proteome</keyword>
<gene>
    <name evidence="2" type="primary">aromA</name>
    <name evidence="2" type="ORF">DAT39_013139</name>
</gene>
<dbReference type="Proteomes" id="UP000727407">
    <property type="component" value="Unassembled WGS sequence"/>
</dbReference>
<dbReference type="AlphaFoldDB" id="A0A8J4TG88"/>
<evidence type="ECO:0000256" key="1">
    <source>
        <dbReference type="SAM" id="MobiDB-lite"/>
    </source>
</evidence>
<accession>A0A8J4TG88</accession>
<feature type="non-terminal residue" evidence="2">
    <location>
        <position position="71"/>
    </location>
</feature>
<evidence type="ECO:0000313" key="3">
    <source>
        <dbReference type="Proteomes" id="UP000727407"/>
    </source>
</evidence>
<organism evidence="2 3">
    <name type="scientific">Clarias magur</name>
    <name type="common">Asian catfish</name>
    <name type="synonym">Macropteronotus magur</name>
    <dbReference type="NCBI Taxonomy" id="1594786"/>
    <lineage>
        <taxon>Eukaryota</taxon>
        <taxon>Metazoa</taxon>
        <taxon>Chordata</taxon>
        <taxon>Craniata</taxon>
        <taxon>Vertebrata</taxon>
        <taxon>Euteleostomi</taxon>
        <taxon>Actinopterygii</taxon>
        <taxon>Neopterygii</taxon>
        <taxon>Teleostei</taxon>
        <taxon>Ostariophysi</taxon>
        <taxon>Siluriformes</taxon>
        <taxon>Clariidae</taxon>
        <taxon>Clarias</taxon>
    </lineage>
</organism>
<proteinExistence type="predicted"/>
<feature type="compositionally biased region" description="Basic and acidic residues" evidence="1">
    <location>
        <begin position="13"/>
        <end position="71"/>
    </location>
</feature>
<evidence type="ECO:0000313" key="2">
    <source>
        <dbReference type="EMBL" id="KAF5897146.1"/>
    </source>
</evidence>
<reference evidence="2" key="1">
    <citation type="submission" date="2020-07" db="EMBL/GenBank/DDBJ databases">
        <title>Clarias magur genome sequencing, assembly and annotation.</title>
        <authorList>
            <person name="Kushwaha B."/>
            <person name="Kumar R."/>
            <person name="Das P."/>
            <person name="Joshi C.G."/>
            <person name="Kumar D."/>
            <person name="Nagpure N.S."/>
            <person name="Pandey M."/>
            <person name="Agarwal S."/>
            <person name="Srivastava S."/>
            <person name="Singh M."/>
            <person name="Sahoo L."/>
            <person name="Jayasankar P."/>
            <person name="Meher P.K."/>
            <person name="Koringa P.G."/>
            <person name="Iquebal M.A."/>
            <person name="Das S.P."/>
            <person name="Bit A."/>
            <person name="Patnaik S."/>
            <person name="Patel N."/>
            <person name="Shah T.M."/>
            <person name="Hinsu A."/>
            <person name="Jena J.K."/>
        </authorList>
    </citation>
    <scope>NUCLEOTIDE SEQUENCE</scope>
    <source>
        <strain evidence="2">CIFAMagur01</strain>
        <tissue evidence="2">Testis</tissue>
    </source>
</reference>
<feature type="region of interest" description="Disordered" evidence="1">
    <location>
        <begin position="1"/>
        <end position="71"/>
    </location>
</feature>
<comment type="caution">
    <text evidence="2">The sequence shown here is derived from an EMBL/GenBank/DDBJ whole genome shotgun (WGS) entry which is preliminary data.</text>
</comment>